<evidence type="ECO:0000256" key="4">
    <source>
        <dbReference type="ARBA" id="ARBA00016175"/>
    </source>
</evidence>
<evidence type="ECO:0000256" key="5">
    <source>
        <dbReference type="ARBA" id="ARBA00022454"/>
    </source>
</evidence>
<evidence type="ECO:0000256" key="2">
    <source>
        <dbReference type="ARBA" id="ARBA00004574"/>
    </source>
</evidence>
<dbReference type="GeneTree" id="ENSGT00390000011553"/>
<dbReference type="GO" id="GO:0003697">
    <property type="term" value="F:single-stranded DNA binding"/>
    <property type="evidence" value="ECO:0007669"/>
    <property type="project" value="InterPro"/>
</dbReference>
<keyword evidence="6" id="KW-0779">Telomere</keyword>
<dbReference type="Pfam" id="PF15489">
    <property type="entry name" value="CTC1"/>
    <property type="match status" value="1"/>
</dbReference>
<feature type="region of interest" description="Disordered" evidence="9">
    <location>
        <begin position="126"/>
        <end position="146"/>
    </location>
</feature>
<reference evidence="10 11" key="1">
    <citation type="journal article" date="2019" name="Proc. Natl. Acad. Sci. U.S.A.">
        <title>Regulatory changes in pterin and carotenoid genes underlie balanced color polymorphisms in the wall lizard.</title>
        <authorList>
            <person name="Andrade P."/>
            <person name="Pinho C."/>
            <person name="Perez I de Lanuza G."/>
            <person name="Afonso S."/>
            <person name="Brejcha J."/>
            <person name="Rubin C.J."/>
            <person name="Wallerman O."/>
            <person name="Pereira P."/>
            <person name="Sabatino S.J."/>
            <person name="Bellati A."/>
            <person name="Pellitteri-Rosa D."/>
            <person name="Bosakova Z."/>
            <person name="Bunikis I."/>
            <person name="Carretero M.A."/>
            <person name="Feiner N."/>
            <person name="Marsik P."/>
            <person name="Pauperio F."/>
            <person name="Salvi D."/>
            <person name="Soler L."/>
            <person name="While G.M."/>
            <person name="Uller T."/>
            <person name="Font E."/>
            <person name="Andersson L."/>
            <person name="Carneiro M."/>
        </authorList>
    </citation>
    <scope>NUCLEOTIDE SEQUENCE</scope>
</reference>
<dbReference type="Ensembl" id="ENSPMRT00000028214.1">
    <property type="protein sequence ID" value="ENSPMRP00000026599.1"/>
    <property type="gene ID" value="ENSPMRG00000017187.1"/>
</dbReference>
<protein>
    <recommendedName>
        <fullName evidence="4">CST complex subunit CTC1</fullName>
    </recommendedName>
</protein>
<keyword evidence="7" id="KW-0238">DNA-binding</keyword>
<accession>A0A670JSX9</accession>
<comment type="similarity">
    <text evidence="3">Belongs to the CTC1 family.</text>
</comment>
<dbReference type="GO" id="GO:0045740">
    <property type="term" value="P:positive regulation of DNA replication"/>
    <property type="evidence" value="ECO:0007669"/>
    <property type="project" value="TreeGrafter"/>
</dbReference>
<evidence type="ECO:0000256" key="6">
    <source>
        <dbReference type="ARBA" id="ARBA00022895"/>
    </source>
</evidence>
<feature type="compositionally biased region" description="Polar residues" evidence="9">
    <location>
        <begin position="878"/>
        <end position="888"/>
    </location>
</feature>
<dbReference type="PANTHER" id="PTHR14865:SF2">
    <property type="entry name" value="CST COMPLEX SUBUNIT CTC1"/>
    <property type="match status" value="1"/>
</dbReference>
<evidence type="ECO:0000313" key="10">
    <source>
        <dbReference type="Ensembl" id="ENSPMRP00000026599.1"/>
    </source>
</evidence>
<proteinExistence type="inferred from homology"/>
<feature type="compositionally biased region" description="Gly residues" evidence="9">
    <location>
        <begin position="135"/>
        <end position="144"/>
    </location>
</feature>
<reference evidence="10" key="3">
    <citation type="submission" date="2025-09" db="UniProtKB">
        <authorList>
            <consortium name="Ensembl"/>
        </authorList>
    </citation>
    <scope>IDENTIFICATION</scope>
</reference>
<dbReference type="PANTHER" id="PTHR14865">
    <property type="entry name" value="CST COMPLEX SUBUNIT CTC1"/>
    <property type="match status" value="1"/>
</dbReference>
<dbReference type="GO" id="GO:0042162">
    <property type="term" value="F:telomeric DNA binding"/>
    <property type="evidence" value="ECO:0007669"/>
    <property type="project" value="TreeGrafter"/>
</dbReference>
<evidence type="ECO:0000256" key="3">
    <source>
        <dbReference type="ARBA" id="ARBA00006332"/>
    </source>
</evidence>
<name>A0A670JSX9_PODMU</name>
<evidence type="ECO:0000256" key="8">
    <source>
        <dbReference type="ARBA" id="ARBA00023242"/>
    </source>
</evidence>
<keyword evidence="11" id="KW-1185">Reference proteome</keyword>
<comment type="subcellular location">
    <subcellularLocation>
        <location evidence="2">Chromosome</location>
        <location evidence="2">Telomere</location>
    </subcellularLocation>
    <subcellularLocation>
        <location evidence="1">Nucleus</location>
    </subcellularLocation>
</comment>
<dbReference type="GO" id="GO:1990879">
    <property type="term" value="C:CST complex"/>
    <property type="evidence" value="ECO:0007669"/>
    <property type="project" value="TreeGrafter"/>
</dbReference>
<reference evidence="10" key="2">
    <citation type="submission" date="2025-08" db="UniProtKB">
        <authorList>
            <consortium name="Ensembl"/>
        </authorList>
    </citation>
    <scope>IDENTIFICATION</scope>
</reference>
<evidence type="ECO:0000256" key="9">
    <source>
        <dbReference type="SAM" id="MobiDB-lite"/>
    </source>
</evidence>
<feature type="region of interest" description="Disordered" evidence="9">
    <location>
        <begin position="837"/>
        <end position="888"/>
    </location>
</feature>
<keyword evidence="8" id="KW-0539">Nucleus</keyword>
<dbReference type="Proteomes" id="UP000472272">
    <property type="component" value="Chromosome 17"/>
</dbReference>
<evidence type="ECO:0000256" key="1">
    <source>
        <dbReference type="ARBA" id="ARBA00004123"/>
    </source>
</evidence>
<evidence type="ECO:0000313" key="11">
    <source>
        <dbReference type="Proteomes" id="UP000472272"/>
    </source>
</evidence>
<sequence length="1388" mass="154348">MRLPVAKCAWKKGSFEGCQQCKGPGGHQEADTTKRLNNNNMPAQESLENVSPLSHGRKRLASSLLVWWGKWIPIALHYLNFCLAFQEQLSPGGNQEVALPPLSSGDARVWRRARLSPPLPERNFARLGAMDAPGSGAGEAGRGPPGASFPALEQQWLQALRGISGSDAEAAGATLRCLMRALERGSPKDLLQLQGYSLISVSDLQSQQRMPCCSHLTWSSDEFREWVRQGEGVLSNQRRLQRTHLILVGYLTDERLGEKEKLVDGSLYMRDNTGELSCTLLRFELEWLGCLLLFPSWIYIPKAGKSTPGYLEIMQDPIQVMPSPEKTLDILPVFYPRQAAQLLNARPQYKEIAKLNVAGELCRLSTLFYIHQNTFFFIFLKCFSSATCIPVFVQRSSQLVWHHVLQLGHRYVLTALKTACLKASGLRVFITSSSSHLLPYCTERVKEQSLDSTSEGSPTVSVSTKACEQLSSSLELEEEAKTVVPLRKSQIISYAGTITQVLNAQAGLYELDNKFTLCLAYQQMLNYGRGLRPGAGVELQDVHLVQKPLAASPSVLGACLRSVVVLKSFSPCSTFYQPVALFGNFYIQLLLRFNLSLPLYIWLVSLLETFEQRFCILPHQQSLHCLSHQAQAAAEKFIVPILNVLVPLGKEERNIHQEILAEEHHCPLQQFEIFEPPCQIPPFSLLSAMAEKKGWESLSPLQQLNSVPELCNVIAEELNRRLAWSYSSLSAESFQPRMVLLGWLDSSSSGSLKLQDRSKALPCIIFHRDGRPFAETSLVGCLLQVEIFQFVIEQFLRSDFPSWQQLGSPEHIKEKKTRPCIQFCFEDVEILYTPEKRASEGRRANERTSSQAEGDGSSAAEPRSQEGRIPSAGRAESGASTAEPSQGSAAEAGCVSRLFLVTQKEGLVWRNYLPTSGHGGKGGRAAQLCFQATVVWMGSPELCKNPGETGCRQEFTTSALQETSETQQKLLLLFLRKSLRWFPFLHPDHLYQLTIPQCTDLGVFDQLCCSPAQGNLNPLRRSLFLPVPDGALLHHVGCVSQLVSTVPQMDRKLFSIAEILSSSFTGSLVSFPGLIVQRTLVQSYVGKKSPGEVLMQQMGNLLTRDYTVKLRVSPTAGAPEVLDVYIEAAFLPYLWGLLPGARILFQNLQRKVSIRFKNVYCTYIMSSCVSVLAAAPHDLSSLQLGAASAPSVLYLSKITPEPSGLGQAQVACHVTCVLSLSLHWSCSLCNSIFTEGRCSQYNPPCLSRTGVCKARARIIVEDGTNEFVVVCKNQQVQKVLALSAKEWDVLQNHVKNTGSIGIQHSEVNTAPEQTEEREDLFTWYLRSLCRSPVVCRPVLLTFRPDRKPSGDHEAGLGQLRRFFSNGLEFLSQTRQRWNLMCLDLQEVT</sequence>
<feature type="compositionally biased region" description="Basic and acidic residues" evidence="9">
    <location>
        <begin position="837"/>
        <end position="846"/>
    </location>
</feature>
<dbReference type="GO" id="GO:0010833">
    <property type="term" value="P:telomere maintenance via telomere lengthening"/>
    <property type="evidence" value="ECO:0007669"/>
    <property type="project" value="TreeGrafter"/>
</dbReference>
<dbReference type="OMA" id="HTDYTPT"/>
<keyword evidence="5" id="KW-0158">Chromosome</keyword>
<gene>
    <name evidence="10" type="primary">CTC1</name>
</gene>
<dbReference type="InterPro" id="IPR042617">
    <property type="entry name" value="CTC1-like"/>
</dbReference>
<organism evidence="10 11">
    <name type="scientific">Podarcis muralis</name>
    <name type="common">Wall lizard</name>
    <name type="synonym">Lacerta muralis</name>
    <dbReference type="NCBI Taxonomy" id="64176"/>
    <lineage>
        <taxon>Eukaryota</taxon>
        <taxon>Metazoa</taxon>
        <taxon>Chordata</taxon>
        <taxon>Craniata</taxon>
        <taxon>Vertebrata</taxon>
        <taxon>Euteleostomi</taxon>
        <taxon>Lepidosauria</taxon>
        <taxon>Squamata</taxon>
        <taxon>Bifurcata</taxon>
        <taxon>Unidentata</taxon>
        <taxon>Episquamata</taxon>
        <taxon>Laterata</taxon>
        <taxon>Lacertibaenia</taxon>
        <taxon>Lacertidae</taxon>
        <taxon>Podarcis</taxon>
    </lineage>
</organism>
<evidence type="ECO:0000256" key="7">
    <source>
        <dbReference type="ARBA" id="ARBA00023125"/>
    </source>
</evidence>
<dbReference type="InterPro" id="IPR029156">
    <property type="entry name" value="CTC1"/>
</dbReference>